<reference evidence="2" key="1">
    <citation type="submission" date="2023-10" db="EMBL/GenBank/DDBJ databases">
        <authorList>
            <person name="Chen Y."/>
            <person name="Shah S."/>
            <person name="Dougan E. K."/>
            <person name="Thang M."/>
            <person name="Chan C."/>
        </authorList>
    </citation>
    <scope>NUCLEOTIDE SEQUENCE [LARGE SCALE GENOMIC DNA]</scope>
</reference>
<accession>A0ABN9TWM6</accession>
<dbReference type="Proteomes" id="UP001189429">
    <property type="component" value="Unassembled WGS sequence"/>
</dbReference>
<protein>
    <recommendedName>
        <fullName evidence="4">Mannosyltransferase</fullName>
    </recommendedName>
</protein>
<dbReference type="EMBL" id="CAUYUJ010015171">
    <property type="protein sequence ID" value="CAK0850709.1"/>
    <property type="molecule type" value="Genomic_DNA"/>
</dbReference>
<evidence type="ECO:0000313" key="2">
    <source>
        <dbReference type="EMBL" id="CAK0850709.1"/>
    </source>
</evidence>
<evidence type="ECO:0008006" key="4">
    <source>
        <dbReference type="Google" id="ProtNLM"/>
    </source>
</evidence>
<comment type="caution">
    <text evidence="2">The sequence shown here is derived from an EMBL/GenBank/DDBJ whole genome shotgun (WGS) entry which is preliminary data.</text>
</comment>
<proteinExistence type="predicted"/>
<sequence length="203" mass="22082">MVATRRGRSVPEVCRFDLAQRARLAESPEVRPPGGCAWWWTVAGEEAGRSAALSHLPSFPQTPCPRKPRRMSTTRPSPTSSSCESPSAAWQEAVATSVRPQAIAMHMVCLVPACLDFMAPLEVRHAWVVFLMCMLSVLLEHPGVRRLMRVTSLVVTSCWWCSSSWSFAAASRGAPRPLPARRGRSVRACTVRGTSPASGEGAP</sequence>
<feature type="region of interest" description="Disordered" evidence="1">
    <location>
        <begin position="56"/>
        <end position="85"/>
    </location>
</feature>
<organism evidence="2 3">
    <name type="scientific">Prorocentrum cordatum</name>
    <dbReference type="NCBI Taxonomy" id="2364126"/>
    <lineage>
        <taxon>Eukaryota</taxon>
        <taxon>Sar</taxon>
        <taxon>Alveolata</taxon>
        <taxon>Dinophyceae</taxon>
        <taxon>Prorocentrales</taxon>
        <taxon>Prorocentraceae</taxon>
        <taxon>Prorocentrum</taxon>
    </lineage>
</organism>
<gene>
    <name evidence="2" type="ORF">PCOR1329_LOCUS43028</name>
</gene>
<feature type="compositionally biased region" description="Low complexity" evidence="1">
    <location>
        <begin position="73"/>
        <end position="85"/>
    </location>
</feature>
<evidence type="ECO:0000313" key="3">
    <source>
        <dbReference type="Proteomes" id="UP001189429"/>
    </source>
</evidence>
<name>A0ABN9TWM6_9DINO</name>
<keyword evidence="3" id="KW-1185">Reference proteome</keyword>
<evidence type="ECO:0000256" key="1">
    <source>
        <dbReference type="SAM" id="MobiDB-lite"/>
    </source>
</evidence>